<dbReference type="InterPro" id="IPR017853">
    <property type="entry name" value="GH"/>
</dbReference>
<protein>
    <submittedName>
        <fullName evidence="1">Uncharacterized protein</fullName>
    </submittedName>
</protein>
<organism evidence="1 2">
    <name type="scientific">Dactylosporangium matsuzakiense</name>
    <dbReference type="NCBI Taxonomy" id="53360"/>
    <lineage>
        <taxon>Bacteria</taxon>
        <taxon>Bacillati</taxon>
        <taxon>Actinomycetota</taxon>
        <taxon>Actinomycetes</taxon>
        <taxon>Micromonosporales</taxon>
        <taxon>Micromonosporaceae</taxon>
        <taxon>Dactylosporangium</taxon>
    </lineage>
</organism>
<dbReference type="Proteomes" id="UP001143480">
    <property type="component" value="Unassembled WGS sequence"/>
</dbReference>
<evidence type="ECO:0000313" key="2">
    <source>
        <dbReference type="Proteomes" id="UP001143480"/>
    </source>
</evidence>
<dbReference type="SUPFAM" id="SSF51445">
    <property type="entry name" value="(Trans)glycosidases"/>
    <property type="match status" value="1"/>
</dbReference>
<comment type="caution">
    <text evidence="1">The sequence shown here is derived from an EMBL/GenBank/DDBJ whole genome shotgun (WGS) entry which is preliminary data.</text>
</comment>
<accession>A0A9W6KS50</accession>
<sequence>MRPMNRRGVLYDTGRVLGFNWRPHFDRAATRRDLTVIRDELHCNAVKLSGRDLDRLTVAAEEALALGLEVWLSPELWDRSPERTLSYLAQAAVAAESLRRAAGDRVVLSVATEATFFLRGILPGRTFAARTRNAAPLIRAGRHAAGLAAFLEAAAQTARARFGGPLTYASLPFERVDWSLFDFAGVDHYRYVTTEGHYQRVLDRLAAHGKPLVITEFGMRAYRGADRDPRLLDVGLISWPTVALHRVPVAGRLVRPRLIRGAHVRDEELQARRVAQDLAILERAGVEGAFVTQFSEPLLTHDPDPRFDLDMSGFSLVRTLPGAPDRWERKAAFHAVARHFAQG</sequence>
<dbReference type="Gene3D" id="3.20.20.80">
    <property type="entry name" value="Glycosidases"/>
    <property type="match status" value="1"/>
</dbReference>
<keyword evidence="2" id="KW-1185">Reference proteome</keyword>
<dbReference type="EMBL" id="BSFP01000059">
    <property type="protein sequence ID" value="GLL05526.1"/>
    <property type="molecule type" value="Genomic_DNA"/>
</dbReference>
<name>A0A9W6KS50_9ACTN</name>
<evidence type="ECO:0000313" key="1">
    <source>
        <dbReference type="EMBL" id="GLL05526.1"/>
    </source>
</evidence>
<reference evidence="1" key="2">
    <citation type="submission" date="2023-01" db="EMBL/GenBank/DDBJ databases">
        <authorList>
            <person name="Sun Q."/>
            <person name="Evtushenko L."/>
        </authorList>
    </citation>
    <scope>NUCLEOTIDE SEQUENCE</scope>
    <source>
        <strain evidence="1">VKM Ac-1321</strain>
    </source>
</reference>
<proteinExistence type="predicted"/>
<reference evidence="1" key="1">
    <citation type="journal article" date="2014" name="Int. J. Syst. Evol. Microbiol.">
        <title>Complete genome sequence of Corynebacterium casei LMG S-19264T (=DSM 44701T), isolated from a smear-ripened cheese.</title>
        <authorList>
            <consortium name="US DOE Joint Genome Institute (JGI-PGF)"/>
            <person name="Walter F."/>
            <person name="Albersmeier A."/>
            <person name="Kalinowski J."/>
            <person name="Ruckert C."/>
        </authorList>
    </citation>
    <scope>NUCLEOTIDE SEQUENCE</scope>
    <source>
        <strain evidence="1">VKM Ac-1321</strain>
    </source>
</reference>
<dbReference type="AlphaFoldDB" id="A0A9W6KS50"/>
<gene>
    <name evidence="1" type="ORF">GCM10017581_072730</name>
</gene>